<gene>
    <name evidence="2" type="ORF">SpAn4DRAFT_4136</name>
</gene>
<sequence>MGSIVSESIDGESIDGENRIWGSTDGENKTGADYKTLDNNQTGSIDDIHRILILHSLLHPILQFQEIPIHLLALYTSPFLRIAAFQESHGYYIIWITFFK</sequence>
<name>A0A0U1L675_9FIRM</name>
<proteinExistence type="predicted"/>
<protein>
    <submittedName>
        <fullName evidence="2">Uncharacterized protein</fullName>
    </submittedName>
</protein>
<dbReference type="AlphaFoldDB" id="A0A0U1L675"/>
<keyword evidence="3" id="KW-1185">Reference proteome</keyword>
<evidence type="ECO:0000256" key="1">
    <source>
        <dbReference type="SAM" id="MobiDB-lite"/>
    </source>
</evidence>
<feature type="region of interest" description="Disordered" evidence="1">
    <location>
        <begin position="1"/>
        <end position="34"/>
    </location>
</feature>
<dbReference type="Proteomes" id="UP000049855">
    <property type="component" value="Unassembled WGS sequence"/>
</dbReference>
<organism evidence="2 3">
    <name type="scientific">Sporomusa ovata</name>
    <dbReference type="NCBI Taxonomy" id="2378"/>
    <lineage>
        <taxon>Bacteria</taxon>
        <taxon>Bacillati</taxon>
        <taxon>Bacillota</taxon>
        <taxon>Negativicutes</taxon>
        <taxon>Selenomonadales</taxon>
        <taxon>Sporomusaceae</taxon>
        <taxon>Sporomusa</taxon>
    </lineage>
</organism>
<accession>A0A0U1L675</accession>
<evidence type="ECO:0000313" key="2">
    <source>
        <dbReference type="EMBL" id="CQR74779.1"/>
    </source>
</evidence>
<reference evidence="3" key="1">
    <citation type="submission" date="2015-03" db="EMBL/GenBank/DDBJ databases">
        <authorList>
            <person name="Nijsse Bart"/>
        </authorList>
    </citation>
    <scope>NUCLEOTIDE SEQUENCE [LARGE SCALE GENOMIC DNA]</scope>
</reference>
<dbReference type="RefSeq" id="WP_161625486.1">
    <property type="nucleotide sequence ID" value="NZ_CTRP01000015.1"/>
</dbReference>
<evidence type="ECO:0000313" key="3">
    <source>
        <dbReference type="Proteomes" id="UP000049855"/>
    </source>
</evidence>
<dbReference type="EMBL" id="CTRP01000015">
    <property type="protein sequence ID" value="CQR74779.1"/>
    <property type="molecule type" value="Genomic_DNA"/>
</dbReference>